<evidence type="ECO:0000313" key="5">
    <source>
        <dbReference type="EMBL" id="JAC58755.1"/>
    </source>
</evidence>
<dbReference type="Pfam" id="PF00106">
    <property type="entry name" value="adh_short"/>
    <property type="match status" value="1"/>
</dbReference>
<dbReference type="InterPro" id="IPR051721">
    <property type="entry name" value="Biopterin_syn/organic_redct"/>
</dbReference>
<dbReference type="InterPro" id="IPR036291">
    <property type="entry name" value="NAD(P)-bd_dom_sf"/>
</dbReference>
<dbReference type="EMBL" id="GAKP01000197">
    <property type="protein sequence ID" value="JAC58755.1"/>
    <property type="molecule type" value="Transcribed_RNA"/>
</dbReference>
<dbReference type="SUPFAM" id="SSF51735">
    <property type="entry name" value="NAD(P)-binding Rossmann-fold domains"/>
    <property type="match status" value="1"/>
</dbReference>
<dbReference type="PANTHER" id="PTHR44085">
    <property type="entry name" value="SEPIAPTERIN REDUCTASE"/>
    <property type="match status" value="1"/>
</dbReference>
<dbReference type="RefSeq" id="XP_011198567.2">
    <property type="nucleotide sequence ID" value="XM_011200265.4"/>
</dbReference>
<dbReference type="GO" id="GO:0005737">
    <property type="term" value="C:cytoplasm"/>
    <property type="evidence" value="ECO:0007669"/>
    <property type="project" value="UniProtKB-SubCell"/>
</dbReference>
<reference evidence="5" key="1">
    <citation type="journal article" date="2014" name="BMC Genomics">
        <title>Characterizing the developmental transcriptome of the oriental fruit fly, Bactrocera dorsalis (Diptera: Tephritidae) through comparative genomic analysis with Drosophila melanogaster utilizing modENCODE datasets.</title>
        <authorList>
            <person name="Geib S.M."/>
            <person name="Calla B."/>
            <person name="Hall B."/>
            <person name="Hou S."/>
            <person name="Manoukis N.C."/>
        </authorList>
    </citation>
    <scope>NUCLEOTIDE SEQUENCE</scope>
    <source>
        <strain evidence="5">Punador</strain>
    </source>
</reference>
<evidence type="ECO:0000256" key="3">
    <source>
        <dbReference type="ARBA" id="ARBA00022857"/>
    </source>
</evidence>
<dbReference type="AlphaFoldDB" id="A0A034WX30"/>
<protein>
    <submittedName>
        <fullName evidence="5">Sepiapterin reductase</fullName>
    </submittedName>
</protein>
<dbReference type="GO" id="GO:0004757">
    <property type="term" value="F:sepiapterin reductase (NADP+) activity"/>
    <property type="evidence" value="ECO:0007669"/>
    <property type="project" value="TreeGrafter"/>
</dbReference>
<comment type="subcellular location">
    <subcellularLocation>
        <location evidence="1">Cytoplasm</location>
    </subcellularLocation>
</comment>
<evidence type="ECO:0000256" key="2">
    <source>
        <dbReference type="ARBA" id="ARBA00022490"/>
    </source>
</evidence>
<organism evidence="5">
    <name type="scientific">Bactrocera dorsalis</name>
    <name type="common">Oriental fruit fly</name>
    <name type="synonym">Dacus dorsalis</name>
    <dbReference type="NCBI Taxonomy" id="27457"/>
    <lineage>
        <taxon>Eukaryota</taxon>
        <taxon>Metazoa</taxon>
        <taxon>Ecdysozoa</taxon>
        <taxon>Arthropoda</taxon>
        <taxon>Hexapoda</taxon>
        <taxon>Insecta</taxon>
        <taxon>Pterygota</taxon>
        <taxon>Neoptera</taxon>
        <taxon>Endopterygota</taxon>
        <taxon>Diptera</taxon>
        <taxon>Brachycera</taxon>
        <taxon>Muscomorpha</taxon>
        <taxon>Tephritoidea</taxon>
        <taxon>Tephritidae</taxon>
        <taxon>Bactrocera</taxon>
        <taxon>Bactrocera</taxon>
    </lineage>
</organism>
<proteinExistence type="predicted"/>
<dbReference type="GO" id="GO:0006729">
    <property type="term" value="P:tetrahydrobiopterin biosynthetic process"/>
    <property type="evidence" value="ECO:0007669"/>
    <property type="project" value="TreeGrafter"/>
</dbReference>
<gene>
    <name evidence="5" type="primary">SPRE</name>
</gene>
<dbReference type="InterPro" id="IPR002347">
    <property type="entry name" value="SDR_fam"/>
</dbReference>
<evidence type="ECO:0000256" key="4">
    <source>
        <dbReference type="ARBA" id="ARBA00023002"/>
    </source>
</evidence>
<evidence type="ECO:0000256" key="1">
    <source>
        <dbReference type="ARBA" id="ARBA00004496"/>
    </source>
</evidence>
<keyword evidence="3" id="KW-0521">NADP</keyword>
<dbReference type="PANTHER" id="PTHR44085:SF2">
    <property type="entry name" value="SEPIAPTERIN REDUCTASE"/>
    <property type="match status" value="1"/>
</dbReference>
<dbReference type="Gene3D" id="3.40.50.720">
    <property type="entry name" value="NAD(P)-binding Rossmann-like Domain"/>
    <property type="match status" value="1"/>
</dbReference>
<keyword evidence="2" id="KW-0963">Cytoplasm</keyword>
<dbReference type="OrthoDB" id="153074at2759"/>
<dbReference type="KEGG" id="bdr:105222791"/>
<dbReference type="GeneID" id="105222791"/>
<name>A0A034WX30_BACDO</name>
<keyword evidence="4" id="KW-0560">Oxidoreductase</keyword>
<accession>A0A034WX30</accession>
<sequence length="272" mass="30787">MSSKRQDLSKRTFFILSGVSNGLGKSLAIEMCRQYSAGSLAILIDVSEENMQEVKKEIEFLERDIDVICWPIKAWQESNGVYFGQLLAAILQKYTNISCDFELAFIIHNEGVLATNILMEPEPADKWLSFVQEHLYAPVALNQAFLSAPQLSKTPKLVINITSSLMIRPFVYNALMCSCMKARDMYFRSMANVEGRNGVNVISYSPGIMETHKPQLDLNNNLVDLLDLNINEKLLKLPRVSAKQSSLKLINILQEMSFISGHDVDYYDTFNL</sequence>